<comment type="similarity">
    <text evidence="1">Belongs to the polyribonucleotide nucleotidyltransferase family.</text>
</comment>
<dbReference type="AlphaFoldDB" id="A0A1G2QGZ9"/>
<dbReference type="SUPFAM" id="SSF54791">
    <property type="entry name" value="Eukaryotic type KH-domain (KH-domain type I)"/>
    <property type="match status" value="1"/>
</dbReference>
<dbReference type="Gene3D" id="2.40.50.140">
    <property type="entry name" value="Nucleic acid-binding proteins"/>
    <property type="match status" value="1"/>
</dbReference>
<dbReference type="PANTHER" id="PTHR11252">
    <property type="entry name" value="POLYRIBONUCLEOTIDE NUCLEOTIDYLTRANSFERASE"/>
    <property type="match status" value="1"/>
</dbReference>
<dbReference type="SMART" id="SM00322">
    <property type="entry name" value="KH"/>
    <property type="match status" value="1"/>
</dbReference>
<evidence type="ECO:0000256" key="5">
    <source>
        <dbReference type="ARBA" id="ARBA00022884"/>
    </source>
</evidence>
<gene>
    <name evidence="10" type="ORF">A2569_01095</name>
</gene>
<evidence type="ECO:0000256" key="7">
    <source>
        <dbReference type="PROSITE-ProRule" id="PRU00117"/>
    </source>
</evidence>
<dbReference type="InterPro" id="IPR003029">
    <property type="entry name" value="S1_domain"/>
</dbReference>
<feature type="domain" description="S1 motif" evidence="9">
    <location>
        <begin position="621"/>
        <end position="690"/>
    </location>
</feature>
<keyword evidence="3 10" id="KW-0808">Transferase</keyword>
<feature type="region of interest" description="Disordered" evidence="8">
    <location>
        <begin position="695"/>
        <end position="733"/>
    </location>
</feature>
<dbReference type="Pfam" id="PF00575">
    <property type="entry name" value="S1"/>
    <property type="match status" value="1"/>
</dbReference>
<evidence type="ECO:0000256" key="3">
    <source>
        <dbReference type="ARBA" id="ARBA00022679"/>
    </source>
</evidence>
<dbReference type="EMBL" id="MHTL01000020">
    <property type="protein sequence ID" value="OHA59870.1"/>
    <property type="molecule type" value="Genomic_DNA"/>
</dbReference>
<dbReference type="FunFam" id="3.30.1370.10:FF:000001">
    <property type="entry name" value="Polyribonucleotide nucleotidyltransferase"/>
    <property type="match status" value="1"/>
</dbReference>
<dbReference type="GO" id="GO:0006402">
    <property type="term" value="P:mRNA catabolic process"/>
    <property type="evidence" value="ECO:0007669"/>
    <property type="project" value="UniProtKB-UniRule"/>
</dbReference>
<dbReference type="PROSITE" id="PS50084">
    <property type="entry name" value="KH_TYPE_1"/>
    <property type="match status" value="1"/>
</dbReference>
<dbReference type="InterPro" id="IPR012340">
    <property type="entry name" value="NA-bd_OB-fold"/>
</dbReference>
<evidence type="ECO:0000256" key="8">
    <source>
        <dbReference type="SAM" id="MobiDB-lite"/>
    </source>
</evidence>
<dbReference type="STRING" id="1802440.A2569_01095"/>
<name>A0A1G2QGZ9_9BACT</name>
<dbReference type="NCBIfam" id="TIGR03591">
    <property type="entry name" value="polynuc_phos"/>
    <property type="match status" value="1"/>
</dbReference>
<dbReference type="CDD" id="cd11364">
    <property type="entry name" value="RNase_PH_PNPase_2"/>
    <property type="match status" value="1"/>
</dbReference>
<dbReference type="EC" id="2.7.7.8" evidence="2 6"/>
<comment type="caution">
    <text evidence="10">The sequence shown here is derived from an EMBL/GenBank/DDBJ whole genome shotgun (WGS) entry which is preliminary data.</text>
</comment>
<dbReference type="GO" id="GO:0004654">
    <property type="term" value="F:polyribonucleotide nucleotidyltransferase activity"/>
    <property type="evidence" value="ECO:0007669"/>
    <property type="project" value="UniProtKB-UniRule"/>
</dbReference>
<dbReference type="SUPFAM" id="SSF54211">
    <property type="entry name" value="Ribosomal protein S5 domain 2-like"/>
    <property type="match status" value="2"/>
</dbReference>
<dbReference type="CDD" id="cd02393">
    <property type="entry name" value="KH-I_PNPase"/>
    <property type="match status" value="1"/>
</dbReference>
<dbReference type="InterPro" id="IPR004087">
    <property type="entry name" value="KH_dom"/>
</dbReference>
<evidence type="ECO:0000259" key="9">
    <source>
        <dbReference type="PROSITE" id="PS50126"/>
    </source>
</evidence>
<dbReference type="NCBIfam" id="NF008805">
    <property type="entry name" value="PRK11824.1"/>
    <property type="match status" value="1"/>
</dbReference>
<evidence type="ECO:0000256" key="6">
    <source>
        <dbReference type="NCBIfam" id="TIGR03591"/>
    </source>
</evidence>
<dbReference type="SUPFAM" id="SSF50249">
    <property type="entry name" value="Nucleic acid-binding proteins"/>
    <property type="match status" value="1"/>
</dbReference>
<reference evidence="10 11" key="1">
    <citation type="journal article" date="2016" name="Nat. Commun.">
        <title>Thousands of microbial genomes shed light on interconnected biogeochemical processes in an aquifer system.</title>
        <authorList>
            <person name="Anantharaman K."/>
            <person name="Brown C.T."/>
            <person name="Hug L.A."/>
            <person name="Sharon I."/>
            <person name="Castelle C.J."/>
            <person name="Probst A.J."/>
            <person name="Thomas B.C."/>
            <person name="Singh A."/>
            <person name="Wilkins M.J."/>
            <person name="Karaoz U."/>
            <person name="Brodie E.L."/>
            <person name="Williams K.H."/>
            <person name="Hubbard S.S."/>
            <person name="Banfield J.F."/>
        </authorList>
    </citation>
    <scope>NUCLEOTIDE SEQUENCE [LARGE SCALE GENOMIC DNA]</scope>
</reference>
<dbReference type="PROSITE" id="PS50126">
    <property type="entry name" value="S1"/>
    <property type="match status" value="1"/>
</dbReference>
<feature type="compositionally biased region" description="Basic and acidic residues" evidence="8">
    <location>
        <begin position="713"/>
        <end position="726"/>
    </location>
</feature>
<dbReference type="GO" id="GO:0000175">
    <property type="term" value="F:3'-5'-RNA exonuclease activity"/>
    <property type="evidence" value="ECO:0007669"/>
    <property type="project" value="TreeGrafter"/>
</dbReference>
<dbReference type="InterPro" id="IPR036345">
    <property type="entry name" value="ExoRNase_PH_dom2_sf"/>
</dbReference>
<keyword evidence="4" id="KW-0548">Nucleotidyltransferase</keyword>
<proteinExistence type="inferred from homology"/>
<dbReference type="InterPro" id="IPR012162">
    <property type="entry name" value="PNPase"/>
</dbReference>
<dbReference type="Gene3D" id="3.30.1370.10">
    <property type="entry name" value="K Homology domain, type 1"/>
    <property type="match status" value="1"/>
</dbReference>
<keyword evidence="5 7" id="KW-0694">RNA-binding</keyword>
<evidence type="ECO:0000256" key="1">
    <source>
        <dbReference type="ARBA" id="ARBA00007404"/>
    </source>
</evidence>
<dbReference type="Pfam" id="PF01138">
    <property type="entry name" value="RNase_PH"/>
    <property type="match status" value="2"/>
</dbReference>
<dbReference type="InterPro" id="IPR001247">
    <property type="entry name" value="ExoRNase_PH_dom1"/>
</dbReference>
<evidence type="ECO:0000256" key="4">
    <source>
        <dbReference type="ARBA" id="ARBA00022695"/>
    </source>
</evidence>
<dbReference type="InterPro" id="IPR020568">
    <property type="entry name" value="Ribosomal_Su5_D2-typ_SF"/>
</dbReference>
<dbReference type="GO" id="GO:0003723">
    <property type="term" value="F:RNA binding"/>
    <property type="evidence" value="ECO:0007669"/>
    <property type="project" value="UniProtKB-UniRule"/>
</dbReference>
<dbReference type="InterPro" id="IPR004088">
    <property type="entry name" value="KH_dom_type_1"/>
</dbReference>
<dbReference type="SUPFAM" id="SSF55666">
    <property type="entry name" value="Ribonuclease PH domain 2-like"/>
    <property type="match status" value="2"/>
</dbReference>
<accession>A0A1G2QGZ9</accession>
<dbReference type="PANTHER" id="PTHR11252:SF0">
    <property type="entry name" value="POLYRIBONUCLEOTIDE NUCLEOTIDYLTRANSFERASE 1, MITOCHONDRIAL"/>
    <property type="match status" value="1"/>
</dbReference>
<dbReference type="PIRSF" id="PIRSF005499">
    <property type="entry name" value="PNPase"/>
    <property type="match status" value="1"/>
</dbReference>
<dbReference type="Gene3D" id="3.30.230.70">
    <property type="entry name" value="GHMP Kinase, N-terminal domain"/>
    <property type="match status" value="2"/>
</dbReference>
<protein>
    <recommendedName>
        <fullName evidence="2 6">Polyribonucleotide nucleotidyltransferase</fullName>
        <ecNumber evidence="2 6">2.7.7.8</ecNumber>
    </recommendedName>
</protein>
<dbReference type="InterPro" id="IPR027408">
    <property type="entry name" value="PNPase/RNase_PH_dom_sf"/>
</dbReference>
<dbReference type="InterPro" id="IPR036612">
    <property type="entry name" value="KH_dom_type_1_sf"/>
</dbReference>
<evidence type="ECO:0000313" key="11">
    <source>
        <dbReference type="Proteomes" id="UP000177090"/>
    </source>
</evidence>
<dbReference type="FunFam" id="3.30.230.70:FF:000001">
    <property type="entry name" value="Polyribonucleotide nucleotidyltransferase"/>
    <property type="match status" value="1"/>
</dbReference>
<evidence type="ECO:0000313" key="10">
    <source>
        <dbReference type="EMBL" id="OHA59870.1"/>
    </source>
</evidence>
<dbReference type="Proteomes" id="UP000177090">
    <property type="component" value="Unassembled WGS sequence"/>
</dbReference>
<evidence type="ECO:0000256" key="2">
    <source>
        <dbReference type="ARBA" id="ARBA00012416"/>
    </source>
</evidence>
<dbReference type="GO" id="GO:0005829">
    <property type="term" value="C:cytosol"/>
    <property type="evidence" value="ECO:0007669"/>
    <property type="project" value="TreeGrafter"/>
</dbReference>
<sequence>MQKKEYSMDAGGRTLTATFSDLANQAHGSVLMKYGETVVLVTAVISKDAKEAAGYFPLTVDYEEKFYATGRILGSRFVKREGRPSDEAILTGRVVDRSIRPLFDSHIRNEVHVVVTVLSIDEENDPDVLGIIGASLALGVSQIPWNGPVSAVRIGSKKIDSPLTVNPPYPARDGAPFDLLICGKDGAINMIEAEAAEVPEERVAEAFTLAVGELEKIQKWQKGIIAERGKVKLSIPKPVLSPEAIALFAKTIAPKIDAAIFSGPGKDAMYALEDEWIALAMGEFPDTNKNDVLDYCMDAVNIHLHKEATSKKRRADGRKVDELRPLFAQAGGLSKTVHGAGFFYRGGTHILSVLTLGSPKDSQVIEGMEVRTKKYFMHHYNFPPFSSGETGRMGGANRRAIGHGALAEKALRAIIPPKEKFPYTIRIVSESMASNGSTSMGSVCGSTLALMDGGVPIKNPVAGIAMGVMMGSKEYQILTDIQGPEDEHGDMDFKVAGTREGITAIQLDIKVGSIPVAVLVEALTLARTARLSILKTITDAIPAPRPDLNPSAPRIIQIRIPVDKIGAVIGSGGKVINGIIETTGADIEIEDDGTVYISGLVDAATRAKEIVEGITHEYRIGERFEAEVLKTLDFGIVVKIGAAQEGLVHISEIAPFRIDTVNGFFSPGEKVPVVVCAIDPEREKVSFSIKGADPTFAERKGFTPSTNLGYNGGEHHGRPPQENDRRGGRRFGR</sequence>
<dbReference type="SMART" id="SM00316">
    <property type="entry name" value="S1"/>
    <property type="match status" value="1"/>
</dbReference>
<dbReference type="Pfam" id="PF00013">
    <property type="entry name" value="KH_1"/>
    <property type="match status" value="1"/>
</dbReference>
<organism evidence="10 11">
    <name type="scientific">Candidatus Vogelbacteria bacterium RIFOXYD1_FULL_51_18</name>
    <dbReference type="NCBI Taxonomy" id="1802440"/>
    <lineage>
        <taxon>Bacteria</taxon>
        <taxon>Candidatus Vogeliibacteriota</taxon>
    </lineage>
</organism>